<evidence type="ECO:0000256" key="1">
    <source>
        <dbReference type="SAM" id="MobiDB-lite"/>
    </source>
</evidence>
<feature type="compositionally biased region" description="Basic and acidic residues" evidence="1">
    <location>
        <begin position="84"/>
        <end position="98"/>
    </location>
</feature>
<dbReference type="Proteomes" id="UP000673552">
    <property type="component" value="Unassembled WGS sequence"/>
</dbReference>
<dbReference type="KEGG" id="lmat:92511551"/>
<feature type="region of interest" description="Disordered" evidence="1">
    <location>
        <begin position="829"/>
        <end position="855"/>
    </location>
</feature>
<proteinExistence type="predicted"/>
<feature type="compositionally biased region" description="Polar residues" evidence="1">
    <location>
        <begin position="435"/>
        <end position="444"/>
    </location>
</feature>
<feature type="compositionally biased region" description="Low complexity" evidence="1">
    <location>
        <begin position="767"/>
        <end position="778"/>
    </location>
</feature>
<feature type="compositionally biased region" description="Basic and acidic residues" evidence="1">
    <location>
        <begin position="48"/>
        <end position="63"/>
    </location>
</feature>
<feature type="region of interest" description="Disordered" evidence="1">
    <location>
        <begin position="310"/>
        <end position="374"/>
    </location>
</feature>
<evidence type="ECO:0000313" key="3">
    <source>
        <dbReference type="Proteomes" id="UP000673552"/>
    </source>
</evidence>
<feature type="region of interest" description="Disordered" evidence="1">
    <location>
        <begin position="427"/>
        <end position="534"/>
    </location>
</feature>
<gene>
    <name evidence="2" type="ORF">LSCM1_01425</name>
</gene>
<feature type="compositionally biased region" description="Low complexity" evidence="1">
    <location>
        <begin position="830"/>
        <end position="845"/>
    </location>
</feature>
<feature type="compositionally biased region" description="Basic and acidic residues" evidence="1">
    <location>
        <begin position="712"/>
        <end position="726"/>
    </location>
</feature>
<accession>A0A836GD99</accession>
<reference evidence="3" key="1">
    <citation type="journal article" date="2021" name="Microbiol. Resour. Announc.">
        <title>LGAAP: Leishmaniinae Genome Assembly and Annotation Pipeline.</title>
        <authorList>
            <person name="Almutairi H."/>
            <person name="Urbaniak M.D."/>
            <person name="Bates M.D."/>
            <person name="Jariyapan N."/>
            <person name="Kwakye-Nuako G."/>
            <person name="Thomaz-Soccol V."/>
            <person name="Al-Salem W.S."/>
            <person name="Dillon R.J."/>
            <person name="Bates P.A."/>
            <person name="Gatherer D."/>
        </authorList>
    </citation>
    <scope>NUCLEOTIDE SEQUENCE [LARGE SCALE GENOMIC DNA]</scope>
</reference>
<dbReference type="EMBL" id="JAFEUZ010000031">
    <property type="protein sequence ID" value="KAG5471344.1"/>
    <property type="molecule type" value="Genomic_DNA"/>
</dbReference>
<feature type="region of interest" description="Disordered" evidence="1">
    <location>
        <begin position="593"/>
        <end position="795"/>
    </location>
</feature>
<feature type="compositionally biased region" description="Low complexity" evidence="1">
    <location>
        <begin position="310"/>
        <end position="320"/>
    </location>
</feature>
<reference evidence="3" key="2">
    <citation type="journal article" date="2021" name="Sci. Data">
        <title>Chromosome-scale genome sequencing, assembly and annotation of six genomes from subfamily Leishmaniinae.</title>
        <authorList>
            <person name="Almutairi H."/>
            <person name="Urbaniak M.D."/>
            <person name="Bates M.D."/>
            <person name="Jariyapan N."/>
            <person name="Kwakye-Nuako G."/>
            <person name="Thomaz Soccol V."/>
            <person name="Al-Salem W.S."/>
            <person name="Dillon R.J."/>
            <person name="Bates P.A."/>
            <person name="Gatherer D."/>
        </authorList>
    </citation>
    <scope>NUCLEOTIDE SEQUENCE [LARGE SCALE GENOMIC DNA]</scope>
</reference>
<keyword evidence="3" id="KW-1185">Reference proteome</keyword>
<dbReference type="OrthoDB" id="265457at2759"/>
<comment type="caution">
    <text evidence="2">The sequence shown here is derived from an EMBL/GenBank/DDBJ whole genome shotgun (WGS) entry which is preliminary data.</text>
</comment>
<dbReference type="GeneID" id="92511551"/>
<protein>
    <submittedName>
        <fullName evidence="2">Uncharacterized protein</fullName>
    </submittedName>
</protein>
<feature type="compositionally biased region" description="Low complexity" evidence="1">
    <location>
        <begin position="475"/>
        <end position="489"/>
    </location>
</feature>
<dbReference type="RefSeq" id="XP_067176318.1">
    <property type="nucleotide sequence ID" value="XM_067319039.1"/>
</dbReference>
<name>A0A836GD99_9TRYP</name>
<feature type="region of interest" description="Disordered" evidence="1">
    <location>
        <begin position="47"/>
        <end position="109"/>
    </location>
</feature>
<dbReference type="AlphaFoldDB" id="A0A836GD99"/>
<organism evidence="2 3">
    <name type="scientific">Leishmania martiniquensis</name>
    <dbReference type="NCBI Taxonomy" id="1580590"/>
    <lineage>
        <taxon>Eukaryota</taxon>
        <taxon>Discoba</taxon>
        <taxon>Euglenozoa</taxon>
        <taxon>Kinetoplastea</taxon>
        <taxon>Metakinetoplastina</taxon>
        <taxon>Trypanosomatida</taxon>
        <taxon>Trypanosomatidae</taxon>
        <taxon>Leishmaniinae</taxon>
        <taxon>Leishmania</taxon>
    </lineage>
</organism>
<sequence>MSTSPSRGLSSGATRRVSFFHMSGHSKALQGALGAVAMADASSCQSAERAERREGARREERALRWKSSTTSRAPARDSPSTMAGRRDLQAMKASERAGDASTSHPSCRSFPAACPHEKTEWPSASCNTMTLEFSLEGTPLAKTMRPPVWRESVPSSATCSSHNGTVHLLTPTRRGTTVSDTRDSTSAREGNLYTDVEREISNQIRRHIVGQQFFLSHEDAIRLYIRLEQTLRYRDLCDAEFRERLQAIPSEEKEPASQASACGGHATETACEIEQLQAALAHLSTISPRLAEACGGLRASLAPLQSLPSSHHAATAKHSSLIPSAADVERAGGPHGQRPGRSRHKGGPATNKKADAANSSNRQPAAVSQAAGPAGVSTVCGTVANYSLAESSSTLAASEAAKQAPPSQPRTALEAWRSARRGDVLSVAPAAKSAEPSTTASAGVTRSCGFTPRDSPAVSHLAQVSTAPTPEVAEESGAASEAKSWSKLPPLSPPRKGAAPSADTNQKGIDAARATPPRHCAVDSPCVTTPRNGHRGTLSWLRQVSAQPDLASPPPQPPLSPILARDKVAGATSVKPQRPSAVALLRSKAIVDTPERPSLARTKGQPAASSLTDSPLARYRAKQGSREPESHSPSRLADTLPQASSAVRSPPCQEMATSEASGVPAPEKEENAVVSPRASAAAKKSTPPGLQHTAVQQRQRFAPMGTEGRPTAARDVRATESSERRLTSAALGATRNRAADAAVRPSSAPSPKPTERRPTSHRLPLEAPASSSAAAKFSPPDPKSSVVPAMRSPTRRSIVASTEISYRSTVVSGAPLSDAQHTRADLLTGSASVSPPRSAAPSRNHAASDVRTGEPVPVASRDDLSAAAGVVGARPPSGTWDSLTRNEALSSRQRLTEDVASWPPEEAHEAEASAAATSAAVLCDVARQRSAEPHTRTESTACEEVHTLHRRIGVLEKRTTALESNQTKRAVLEGIQNLKVYASVVEERATLLERQSGASSLHIGWHSS</sequence>
<evidence type="ECO:0000313" key="2">
    <source>
        <dbReference type="EMBL" id="KAG5471344.1"/>
    </source>
</evidence>